<dbReference type="AlphaFoldDB" id="A0A445MTV3"/>
<dbReference type="InterPro" id="IPR016169">
    <property type="entry name" value="FAD-bd_PCMH_sub2"/>
</dbReference>
<feature type="domain" description="FAD-binding PCMH-type" evidence="2">
    <location>
        <begin position="46"/>
        <end position="231"/>
    </location>
</feature>
<dbReference type="PANTHER" id="PTHR42934:SF2">
    <property type="entry name" value="GLYCOLATE OXIDASE SUBUNIT GLCD"/>
    <property type="match status" value="1"/>
</dbReference>
<dbReference type="InterPro" id="IPR006094">
    <property type="entry name" value="Oxid_FAD_bind_N"/>
</dbReference>
<dbReference type="InterPro" id="IPR036318">
    <property type="entry name" value="FAD-bd_PCMH-like_sf"/>
</dbReference>
<keyword evidence="1" id="KW-0285">Flavoprotein</keyword>
<dbReference type="EMBL" id="OJIN01000066">
    <property type="protein sequence ID" value="SPD72885.1"/>
    <property type="molecule type" value="Genomic_DNA"/>
</dbReference>
<gene>
    <name evidence="3" type="ORF">PITCH_A1580040</name>
</gene>
<dbReference type="SUPFAM" id="SSF56176">
    <property type="entry name" value="FAD-binding/transporter-associated domain-like"/>
    <property type="match status" value="1"/>
</dbReference>
<protein>
    <submittedName>
        <fullName evidence="3">FAD binding domain protein</fullName>
    </submittedName>
</protein>
<dbReference type="PROSITE" id="PS51387">
    <property type="entry name" value="FAD_PCMH"/>
    <property type="match status" value="1"/>
</dbReference>
<organism evidence="3">
    <name type="scientific">uncultured Desulfobacterium sp</name>
    <dbReference type="NCBI Taxonomy" id="201089"/>
    <lineage>
        <taxon>Bacteria</taxon>
        <taxon>Pseudomonadati</taxon>
        <taxon>Thermodesulfobacteriota</taxon>
        <taxon>Desulfobacteria</taxon>
        <taxon>Desulfobacterales</taxon>
        <taxon>Desulfobacteriaceae</taxon>
        <taxon>Desulfobacterium</taxon>
        <taxon>environmental samples</taxon>
    </lineage>
</organism>
<dbReference type="PANTHER" id="PTHR42934">
    <property type="entry name" value="GLYCOLATE OXIDASE SUBUNIT GLCD"/>
    <property type="match status" value="1"/>
</dbReference>
<dbReference type="Pfam" id="PF01565">
    <property type="entry name" value="FAD_binding_4"/>
    <property type="match status" value="1"/>
</dbReference>
<dbReference type="Gene3D" id="3.30.465.10">
    <property type="match status" value="1"/>
</dbReference>
<reference evidence="3" key="1">
    <citation type="submission" date="2018-01" db="EMBL/GenBank/DDBJ databases">
        <authorList>
            <person name="Regsiter A."/>
            <person name="William W."/>
        </authorList>
    </citation>
    <scope>NUCLEOTIDE SEQUENCE</scope>
    <source>
        <strain evidence="3">TRIP AH-1</strain>
    </source>
</reference>
<keyword evidence="1" id="KW-0274">FAD</keyword>
<dbReference type="InterPro" id="IPR016166">
    <property type="entry name" value="FAD-bd_PCMH"/>
</dbReference>
<evidence type="ECO:0000256" key="1">
    <source>
        <dbReference type="ARBA" id="ARBA00022827"/>
    </source>
</evidence>
<proteinExistence type="predicted"/>
<name>A0A445MTV3_9BACT</name>
<sequence length="536" mass="60705">MGIPQEAYKAMEDIVGSQYITDDQVIAQAYVGRLGHGKDTGIDLEMNVPPAVIVLPRTTKEVQGILKIAHRYKINYVPASSFWISHCAPKRPNSIVLDLKRMNDLEIDEENMCAICGPGVIFSQLQEEAIKRGMYTTTPGGGSQVSVVANHINWGLSPLNYRNGVPGRRVLGGEWVLPDGELLRIGSMSTSDDPFWGEGPGPDLRGLLRGWIGWFGAMGVVTKLAVKLLPFHDEGLKPVGISPHTTLQFPEKKRIRWYNFVMPTRESLVECMYDIGKAEIAAALTKVPQQWRYIAKAGCREDFWEGWNTNEARKSINNIHICRVMLVGYASEEQLEYEERVLMDIMDSYGAKLGRTRQSDNSWIKNADSATMWMMTGAYTSVQVTVDTVDCGVKGGEGLAREKPAFTPPLMDDYGEPGWFQVSEIGHMGYIEFLQYWDPNPNQENLYKKDEWNYIKVPTLDAEWGMFNAFNMYASPMNLTGKAYGPECRKWFEKVKAEFDPDKISNDPIPWDVDEYVDKVDWVNKEDYINRDWSKG</sequence>
<evidence type="ECO:0000259" key="2">
    <source>
        <dbReference type="PROSITE" id="PS51387"/>
    </source>
</evidence>
<dbReference type="GO" id="GO:0071949">
    <property type="term" value="F:FAD binding"/>
    <property type="evidence" value="ECO:0007669"/>
    <property type="project" value="InterPro"/>
</dbReference>
<accession>A0A445MTV3</accession>
<dbReference type="InterPro" id="IPR016167">
    <property type="entry name" value="FAD-bd_PCMH_sub1"/>
</dbReference>
<evidence type="ECO:0000313" key="3">
    <source>
        <dbReference type="EMBL" id="SPD72885.1"/>
    </source>
</evidence>
<dbReference type="Gene3D" id="3.30.43.10">
    <property type="entry name" value="Uridine Diphospho-n-acetylenolpyruvylglucosamine Reductase, domain 2"/>
    <property type="match status" value="1"/>
</dbReference>
<dbReference type="InterPro" id="IPR051914">
    <property type="entry name" value="FAD-linked_OxidoTrans_Type4"/>
</dbReference>